<evidence type="ECO:0000256" key="1">
    <source>
        <dbReference type="SAM" id="MobiDB-lite"/>
    </source>
</evidence>
<keyword evidence="3" id="KW-1185">Reference proteome</keyword>
<name>A0AAV5SUK7_9BILA</name>
<dbReference type="EMBL" id="BTSX01000002">
    <property type="protein sequence ID" value="GMS86117.1"/>
    <property type="molecule type" value="Genomic_DNA"/>
</dbReference>
<evidence type="ECO:0008006" key="4">
    <source>
        <dbReference type="Google" id="ProtNLM"/>
    </source>
</evidence>
<feature type="region of interest" description="Disordered" evidence="1">
    <location>
        <begin position="163"/>
        <end position="225"/>
    </location>
</feature>
<evidence type="ECO:0000313" key="2">
    <source>
        <dbReference type="EMBL" id="GMS86117.1"/>
    </source>
</evidence>
<proteinExistence type="predicted"/>
<accession>A0AAV5SUK7</accession>
<gene>
    <name evidence="2" type="ORF">PENTCL1PPCAC_8292</name>
</gene>
<protein>
    <recommendedName>
        <fullName evidence="4">Ribosomal protein</fullName>
    </recommendedName>
</protein>
<dbReference type="Proteomes" id="UP001432027">
    <property type="component" value="Unassembled WGS sequence"/>
</dbReference>
<reference evidence="2" key="1">
    <citation type="submission" date="2023-10" db="EMBL/GenBank/DDBJ databases">
        <title>Genome assembly of Pristionchus species.</title>
        <authorList>
            <person name="Yoshida K."/>
            <person name="Sommer R.J."/>
        </authorList>
    </citation>
    <scope>NUCLEOTIDE SEQUENCE</scope>
    <source>
        <strain evidence="2">RS0144</strain>
    </source>
</reference>
<dbReference type="AlphaFoldDB" id="A0AAV5SUK7"/>
<comment type="caution">
    <text evidence="2">The sequence shown here is derived from an EMBL/GenBank/DDBJ whole genome shotgun (WGS) entry which is preliminary data.</text>
</comment>
<feature type="compositionally biased region" description="Basic and acidic residues" evidence="1">
    <location>
        <begin position="174"/>
        <end position="198"/>
    </location>
</feature>
<organism evidence="2 3">
    <name type="scientific">Pristionchus entomophagus</name>
    <dbReference type="NCBI Taxonomy" id="358040"/>
    <lineage>
        <taxon>Eukaryota</taxon>
        <taxon>Metazoa</taxon>
        <taxon>Ecdysozoa</taxon>
        <taxon>Nematoda</taxon>
        <taxon>Chromadorea</taxon>
        <taxon>Rhabditida</taxon>
        <taxon>Rhabditina</taxon>
        <taxon>Diplogasteromorpha</taxon>
        <taxon>Diplogasteroidea</taxon>
        <taxon>Neodiplogasteridae</taxon>
        <taxon>Pristionchus</taxon>
    </lineage>
</organism>
<evidence type="ECO:0000313" key="3">
    <source>
        <dbReference type="Proteomes" id="UP001432027"/>
    </source>
</evidence>
<sequence>MWLMKVDEEKFTYKLYKPLLPDRYGKNFGPVPHPVPVTNQFTWAVGLRKRMRRKGKKARIRTTMWTWNRLRSQYNFYKRRGWQKSRLRKGEKARMRMEAEKKAADRVTNLGPFKEDKTQEEEAPIFEMKFEEDRTQAITGKKPGAAPPWCRPRPWYPPCTWYRNRQGTGPETNRGSEDAGGRDARRDGCGLGLCEERLGQVGSNTGEHGTGRADQLPRLRPGGRQ</sequence>